<evidence type="ECO:0000313" key="2">
    <source>
        <dbReference type="Proteomes" id="UP000018719"/>
    </source>
</evidence>
<sequence>MQTFVNFDRFLPGSNVFEPFFLPEYVPKSLFFGSRSI</sequence>
<gene>
    <name evidence="1" type="ORF">LEP1GSC047_1115</name>
</gene>
<accession>V6HAK2</accession>
<dbReference type="STRING" id="1049790.LEP1GSC047_1115"/>
<dbReference type="AlphaFoldDB" id="V6HAK2"/>
<comment type="caution">
    <text evidence="1">The sequence shown here is derived from an EMBL/GenBank/DDBJ whole genome shotgun (WGS) entry which is preliminary data.</text>
</comment>
<protein>
    <submittedName>
        <fullName evidence="1">Uncharacterized protein</fullName>
    </submittedName>
</protein>
<proteinExistence type="predicted"/>
<reference evidence="1 2" key="1">
    <citation type="submission" date="2013-05" db="EMBL/GenBank/DDBJ databases">
        <authorList>
            <person name="Harkins D.M."/>
            <person name="Durkin A.S."/>
            <person name="Brinkac L.M."/>
            <person name="Haft D.H."/>
            <person name="Selengut J.D."/>
            <person name="Sanka R."/>
            <person name="DePew J."/>
            <person name="Purushe J."/>
            <person name="Hartskeerl R.A."/>
            <person name="Ahmed A."/>
            <person name="van der Linden H."/>
            <person name="Goris M.G.A."/>
            <person name="Vinetz J.M."/>
            <person name="Sutton G.G."/>
            <person name="Nierman W.C."/>
            <person name="Fouts D.E."/>
        </authorList>
    </citation>
    <scope>NUCLEOTIDE SEQUENCE [LARGE SCALE GENOMIC DNA]</scope>
    <source>
        <strain evidence="1 2">10</strain>
    </source>
</reference>
<name>V6HAK2_9LEPT</name>
<organism evidence="1 2">
    <name type="scientific">Leptospira inadai serovar Lyme str. 10</name>
    <dbReference type="NCBI Taxonomy" id="1049790"/>
    <lineage>
        <taxon>Bacteria</taxon>
        <taxon>Pseudomonadati</taxon>
        <taxon>Spirochaetota</taxon>
        <taxon>Spirochaetia</taxon>
        <taxon>Leptospirales</taxon>
        <taxon>Leptospiraceae</taxon>
        <taxon>Leptospira</taxon>
    </lineage>
</organism>
<dbReference type="EMBL" id="AHMM02000025">
    <property type="protein sequence ID" value="EQA35428.1"/>
    <property type="molecule type" value="Genomic_DNA"/>
</dbReference>
<dbReference type="Proteomes" id="UP000018719">
    <property type="component" value="Unassembled WGS sequence"/>
</dbReference>
<evidence type="ECO:0000313" key="1">
    <source>
        <dbReference type="EMBL" id="EQA35428.1"/>
    </source>
</evidence>